<proteinExistence type="inferred from homology"/>
<dbReference type="GeneID" id="67014021"/>
<organism evidence="7 8">
    <name type="scientific">Alternaria atra</name>
    <dbReference type="NCBI Taxonomy" id="119953"/>
    <lineage>
        <taxon>Eukaryota</taxon>
        <taxon>Fungi</taxon>
        <taxon>Dikarya</taxon>
        <taxon>Ascomycota</taxon>
        <taxon>Pezizomycotina</taxon>
        <taxon>Dothideomycetes</taxon>
        <taxon>Pleosporomycetidae</taxon>
        <taxon>Pleosporales</taxon>
        <taxon>Pleosporineae</taxon>
        <taxon>Pleosporaceae</taxon>
        <taxon>Alternaria</taxon>
        <taxon>Alternaria sect. Ulocladioides</taxon>
    </lineage>
</organism>
<name>A0A8J2HY82_9PLEO</name>
<gene>
    <name evidence="7" type="ORF">ALTATR162_LOCUS2562</name>
</gene>
<keyword evidence="3 6" id="KW-0812">Transmembrane</keyword>
<evidence type="ECO:0000313" key="8">
    <source>
        <dbReference type="Proteomes" id="UP000676310"/>
    </source>
</evidence>
<dbReference type="AlphaFoldDB" id="A0A8J2HY82"/>
<evidence type="ECO:0000313" key="7">
    <source>
        <dbReference type="EMBL" id="CAG5150147.1"/>
    </source>
</evidence>
<reference evidence="7" key="1">
    <citation type="submission" date="2021-05" db="EMBL/GenBank/DDBJ databases">
        <authorList>
            <person name="Stam R."/>
        </authorList>
    </citation>
    <scope>NUCLEOTIDE SEQUENCE</scope>
    <source>
        <strain evidence="7">CS162</strain>
    </source>
</reference>
<comment type="subcellular location">
    <subcellularLocation>
        <location evidence="1">Membrane</location>
        <topology evidence="1">Multi-pass membrane protein</topology>
    </subcellularLocation>
</comment>
<feature type="transmembrane region" description="Helical" evidence="6">
    <location>
        <begin position="12"/>
        <end position="33"/>
    </location>
</feature>
<accession>A0A8J2HY82</accession>
<keyword evidence="5 6" id="KW-0472">Membrane</keyword>
<dbReference type="RefSeq" id="XP_043166103.1">
    <property type="nucleotide sequence ID" value="XM_043310168.1"/>
</dbReference>
<keyword evidence="4 6" id="KW-1133">Transmembrane helix</keyword>
<evidence type="ECO:0000256" key="5">
    <source>
        <dbReference type="ARBA" id="ARBA00023136"/>
    </source>
</evidence>
<sequence>MKQTKVCLKAADAVLITLVAGICNALPTVLNGVTGSNLHIPFSIASRASFDHWLSYFAIVSRDILAMFWFGVQTANGGILFTDYWLVKHTKYDMPALYDPKDIYRYGRYGTNWHVAVATFVIIIPLLPGLANKVNPDLKLPAGLRNLFTFNWLYNFFLSIFLSCFCNHFFPAE</sequence>
<protein>
    <submittedName>
        <fullName evidence="7">Uncharacterized protein</fullName>
    </submittedName>
</protein>
<feature type="transmembrane region" description="Helical" evidence="6">
    <location>
        <begin position="113"/>
        <end position="131"/>
    </location>
</feature>
<evidence type="ECO:0000256" key="1">
    <source>
        <dbReference type="ARBA" id="ARBA00004141"/>
    </source>
</evidence>
<dbReference type="InterPro" id="IPR045225">
    <property type="entry name" value="Uracil/uridine/allantoin_perm"/>
</dbReference>
<dbReference type="EMBL" id="CAJRGZ010000015">
    <property type="protein sequence ID" value="CAG5150147.1"/>
    <property type="molecule type" value="Genomic_DNA"/>
</dbReference>
<evidence type="ECO:0000256" key="3">
    <source>
        <dbReference type="ARBA" id="ARBA00022692"/>
    </source>
</evidence>
<dbReference type="OrthoDB" id="2018619at2759"/>
<feature type="transmembrane region" description="Helical" evidence="6">
    <location>
        <begin position="151"/>
        <end position="170"/>
    </location>
</feature>
<dbReference type="Proteomes" id="UP000676310">
    <property type="component" value="Unassembled WGS sequence"/>
</dbReference>
<dbReference type="Gene3D" id="1.10.4160.10">
    <property type="entry name" value="Hydantoin permease"/>
    <property type="match status" value="2"/>
</dbReference>
<keyword evidence="8" id="KW-1185">Reference proteome</keyword>
<evidence type="ECO:0000256" key="6">
    <source>
        <dbReference type="SAM" id="Phobius"/>
    </source>
</evidence>
<dbReference type="PANTHER" id="PTHR30618">
    <property type="entry name" value="NCS1 FAMILY PURINE/PYRIMIDINE TRANSPORTER"/>
    <property type="match status" value="1"/>
</dbReference>
<dbReference type="GO" id="GO:0015205">
    <property type="term" value="F:nucleobase transmembrane transporter activity"/>
    <property type="evidence" value="ECO:0007669"/>
    <property type="project" value="TreeGrafter"/>
</dbReference>
<comment type="caution">
    <text evidence="7">The sequence shown here is derived from an EMBL/GenBank/DDBJ whole genome shotgun (WGS) entry which is preliminary data.</text>
</comment>
<evidence type="ECO:0000256" key="4">
    <source>
        <dbReference type="ARBA" id="ARBA00022989"/>
    </source>
</evidence>
<evidence type="ECO:0000256" key="2">
    <source>
        <dbReference type="ARBA" id="ARBA00008974"/>
    </source>
</evidence>
<dbReference type="PANTHER" id="PTHR30618:SF0">
    <property type="entry name" value="PURINE-URACIL PERMEASE NCS1"/>
    <property type="match status" value="1"/>
</dbReference>
<dbReference type="InterPro" id="IPR001248">
    <property type="entry name" value="Pur-cyt_permease"/>
</dbReference>
<dbReference type="GO" id="GO:0005886">
    <property type="term" value="C:plasma membrane"/>
    <property type="evidence" value="ECO:0007669"/>
    <property type="project" value="TreeGrafter"/>
</dbReference>
<dbReference type="Pfam" id="PF02133">
    <property type="entry name" value="Transp_cyt_pur"/>
    <property type="match status" value="1"/>
</dbReference>
<comment type="similarity">
    <text evidence="2">Belongs to the purine-cytosine permease (2.A.39) family.</text>
</comment>